<dbReference type="Proteomes" id="UP000019146">
    <property type="component" value="Chromosome 2"/>
</dbReference>
<feature type="transmembrane region" description="Helical" evidence="1">
    <location>
        <begin position="53"/>
        <end position="72"/>
    </location>
</feature>
<accession>A0A0N7JUU3</accession>
<dbReference type="GeneID" id="69971212"/>
<name>A0A0N7JUU3_9BURK</name>
<gene>
    <name evidence="2" type="ORF">K788_0005460</name>
</gene>
<evidence type="ECO:0000256" key="1">
    <source>
        <dbReference type="SAM" id="Phobius"/>
    </source>
</evidence>
<dbReference type="EMBL" id="CP012747">
    <property type="protein sequence ID" value="ALL67373.1"/>
    <property type="molecule type" value="Genomic_DNA"/>
</dbReference>
<dbReference type="KEGG" id="bcai:K788_0005460"/>
<evidence type="ECO:0000313" key="3">
    <source>
        <dbReference type="Proteomes" id="UP000019146"/>
    </source>
</evidence>
<evidence type="ECO:0008006" key="4">
    <source>
        <dbReference type="Google" id="ProtNLM"/>
    </source>
</evidence>
<evidence type="ECO:0000313" key="2">
    <source>
        <dbReference type="EMBL" id="ALL67373.1"/>
    </source>
</evidence>
<reference evidence="2 3" key="1">
    <citation type="journal article" date="2014" name="Genome Announc.">
        <title>Draft Genome Sequence of the Haloacid-Degrading Burkholderia caribensis Strain MBA4.</title>
        <authorList>
            <person name="Pan Y."/>
            <person name="Kong K.F."/>
            <person name="Tsang J.S."/>
        </authorList>
    </citation>
    <scope>NUCLEOTIDE SEQUENCE [LARGE SCALE GENOMIC DNA]</scope>
    <source>
        <strain evidence="2 3">MBA4</strain>
    </source>
</reference>
<sequence>MTSRLAALAAAESDVRERMAVSRANLVAAREAARLRPAASRPSLPMRARELVSVAPNVTLLAAVLVGSLVIGPRRIVGVVVRNGLLAWIAKTVRRVAGH</sequence>
<keyword evidence="1" id="KW-0812">Transmembrane</keyword>
<dbReference type="AlphaFoldDB" id="A0A0N7JUU3"/>
<protein>
    <recommendedName>
        <fullName evidence="4">Transmembrane protein</fullName>
    </recommendedName>
</protein>
<dbReference type="RefSeq" id="WP_036000577.1">
    <property type="nucleotide sequence ID" value="NZ_CP012747.1"/>
</dbReference>
<proteinExistence type="predicted"/>
<keyword evidence="1" id="KW-0472">Membrane</keyword>
<organism evidence="2 3">
    <name type="scientific">Paraburkholderia caribensis MBA4</name>
    <dbReference type="NCBI Taxonomy" id="1323664"/>
    <lineage>
        <taxon>Bacteria</taxon>
        <taxon>Pseudomonadati</taxon>
        <taxon>Pseudomonadota</taxon>
        <taxon>Betaproteobacteria</taxon>
        <taxon>Burkholderiales</taxon>
        <taxon>Burkholderiaceae</taxon>
        <taxon>Paraburkholderia</taxon>
    </lineage>
</organism>
<keyword evidence="1" id="KW-1133">Transmembrane helix</keyword>